<dbReference type="InterPro" id="IPR027799">
    <property type="entry name" value="Rtf2_RING-finger"/>
</dbReference>
<dbReference type="EMBL" id="JAMYWD010000010">
    <property type="protein sequence ID" value="KAJ4959292.1"/>
    <property type="molecule type" value="Genomic_DNA"/>
</dbReference>
<keyword evidence="3" id="KW-0472">Membrane</keyword>
<name>A0A9Q0H868_9MAGN</name>
<reference evidence="5" key="1">
    <citation type="journal article" date="2023" name="Plant J.">
        <title>The genome of the king protea, Protea cynaroides.</title>
        <authorList>
            <person name="Chang J."/>
            <person name="Duong T.A."/>
            <person name="Schoeman C."/>
            <person name="Ma X."/>
            <person name="Roodt D."/>
            <person name="Barker N."/>
            <person name="Li Z."/>
            <person name="Van de Peer Y."/>
            <person name="Mizrachi E."/>
        </authorList>
    </citation>
    <scope>NUCLEOTIDE SEQUENCE</scope>
    <source>
        <tissue evidence="5">Young leaves</tissue>
    </source>
</reference>
<evidence type="ECO:0000256" key="2">
    <source>
        <dbReference type="SAM" id="MobiDB-lite"/>
    </source>
</evidence>
<organism evidence="5 6">
    <name type="scientific">Protea cynaroides</name>
    <dbReference type="NCBI Taxonomy" id="273540"/>
    <lineage>
        <taxon>Eukaryota</taxon>
        <taxon>Viridiplantae</taxon>
        <taxon>Streptophyta</taxon>
        <taxon>Embryophyta</taxon>
        <taxon>Tracheophyta</taxon>
        <taxon>Spermatophyta</taxon>
        <taxon>Magnoliopsida</taxon>
        <taxon>Proteales</taxon>
        <taxon>Proteaceae</taxon>
        <taxon>Protea</taxon>
    </lineage>
</organism>
<sequence>MKSQDQMQVFVQSPDLGVPSRALIVSPNHTLRHLKLSFLPPTIPLQILSSLFFTCNGKPLDDSATVFDSRILPFSNLILRIKVLGGGGDGGATGAESRDCYLNMYAVKKPDKVDPNEARLSRWTNCGLSFEPLKHPCVVDRLGNLFNKEPLVEALLGKKLPKEFRHIKGLKDMIPIELSAIPGVKYDDISFETRFQCPITGLEFNGKYKFFALRSCGHVLSAKAMKEVKSSACLVCHKEFSESDKIVINGSPEEVVALRERIEEEKTNLREKKEKKMKNGEVNGSDSVCLEPSRLSGSKHGVDDQTVEKASAKIEGNRKIANGGVVAAKGANNGSVKRFKAADRAPPNATKEHNLVSSVKESDEATAKLWKLKDALDELKQNNINKEVKIEELEKEKASLLERMEREVVELKKSKSASEIRNRELEEKLSLMEAMEIDNRNQGSKREEEAKAKTSEKDGKILQLQKAIKGLESKVVEDSSALQKLKNEKDEIEKHKYYLEKAMEHSQEKLMEIEAKANRLESELESSEKSVGNFKEQNDNYTAMATDLDAADAEKDSKGMRLQWQMAVACTGIVAATATLLYLSFARQR</sequence>
<dbReference type="PROSITE" id="PS50053">
    <property type="entry name" value="UBIQUITIN_2"/>
    <property type="match status" value="1"/>
</dbReference>
<dbReference type="Pfam" id="PF04641">
    <property type="entry name" value="Rtf2"/>
    <property type="match status" value="1"/>
</dbReference>
<comment type="caution">
    <text evidence="5">The sequence shown here is derived from an EMBL/GenBank/DDBJ whole genome shotgun (WGS) entry which is preliminary data.</text>
</comment>
<evidence type="ECO:0000313" key="5">
    <source>
        <dbReference type="EMBL" id="KAJ4959292.1"/>
    </source>
</evidence>
<feature type="compositionally biased region" description="Basic and acidic residues" evidence="2">
    <location>
        <begin position="444"/>
        <end position="458"/>
    </location>
</feature>
<dbReference type="CDD" id="cd16653">
    <property type="entry name" value="RING-like_Rtf2"/>
    <property type="match status" value="1"/>
</dbReference>
<dbReference type="GO" id="GO:0005634">
    <property type="term" value="C:nucleus"/>
    <property type="evidence" value="ECO:0007669"/>
    <property type="project" value="TreeGrafter"/>
</dbReference>
<evidence type="ECO:0000256" key="1">
    <source>
        <dbReference type="SAM" id="Coils"/>
    </source>
</evidence>
<keyword evidence="1" id="KW-0175">Coiled coil</keyword>
<dbReference type="GO" id="GO:0006274">
    <property type="term" value="P:DNA replication termination"/>
    <property type="evidence" value="ECO:0007669"/>
    <property type="project" value="TreeGrafter"/>
</dbReference>
<keyword evidence="3" id="KW-1133">Transmembrane helix</keyword>
<feature type="transmembrane region" description="Helical" evidence="3">
    <location>
        <begin position="564"/>
        <end position="585"/>
    </location>
</feature>
<keyword evidence="6" id="KW-1185">Reference proteome</keyword>
<keyword evidence="3" id="KW-0812">Transmembrane</keyword>
<evidence type="ECO:0000259" key="4">
    <source>
        <dbReference type="PROSITE" id="PS50053"/>
    </source>
</evidence>
<dbReference type="PANTHER" id="PTHR12775:SF2">
    <property type="entry name" value="REPLICATION TERMINATION FACTOR 2"/>
    <property type="match status" value="1"/>
</dbReference>
<dbReference type="AlphaFoldDB" id="A0A9Q0H868"/>
<evidence type="ECO:0000256" key="3">
    <source>
        <dbReference type="SAM" id="Phobius"/>
    </source>
</evidence>
<accession>A0A9Q0H868</accession>
<feature type="region of interest" description="Disordered" evidence="2">
    <location>
        <begin position="438"/>
        <end position="458"/>
    </location>
</feature>
<dbReference type="InterPro" id="IPR000626">
    <property type="entry name" value="Ubiquitin-like_dom"/>
</dbReference>
<dbReference type="PANTHER" id="PTHR12775">
    <property type="entry name" value="PROTEIN C20ORF43 HOMOLOG"/>
    <property type="match status" value="1"/>
</dbReference>
<feature type="domain" description="Ubiquitin-like" evidence="4">
    <location>
        <begin position="7"/>
        <end position="86"/>
    </location>
</feature>
<feature type="coiled-coil region" evidence="1">
    <location>
        <begin position="468"/>
        <end position="537"/>
    </location>
</feature>
<proteinExistence type="predicted"/>
<feature type="coiled-coil region" evidence="1">
    <location>
        <begin position="362"/>
        <end position="435"/>
    </location>
</feature>
<dbReference type="Proteomes" id="UP001141806">
    <property type="component" value="Unassembled WGS sequence"/>
</dbReference>
<feature type="compositionally biased region" description="Basic and acidic residues" evidence="2">
    <location>
        <begin position="350"/>
        <end position="359"/>
    </location>
</feature>
<evidence type="ECO:0000313" key="6">
    <source>
        <dbReference type="Proteomes" id="UP001141806"/>
    </source>
</evidence>
<dbReference type="OrthoDB" id="247013at2759"/>
<dbReference type="InterPro" id="IPR006735">
    <property type="entry name" value="Rtf2"/>
</dbReference>
<gene>
    <name evidence="5" type="ORF">NE237_026403</name>
</gene>
<protein>
    <recommendedName>
        <fullName evidence="4">Ubiquitin-like domain-containing protein</fullName>
    </recommendedName>
</protein>
<feature type="region of interest" description="Disordered" evidence="2">
    <location>
        <begin position="339"/>
        <end position="359"/>
    </location>
</feature>